<protein>
    <submittedName>
        <fullName evidence="1">Uncharacterized protein</fullName>
    </submittedName>
</protein>
<evidence type="ECO:0000313" key="1">
    <source>
        <dbReference type="EMBL" id="QOP45888.1"/>
    </source>
</evidence>
<dbReference type="KEGG" id="spal:FM071_06120"/>
<evidence type="ECO:0000313" key="2">
    <source>
        <dbReference type="Proteomes" id="UP000593580"/>
    </source>
</evidence>
<dbReference type="Proteomes" id="UP000593580">
    <property type="component" value="Chromosome"/>
</dbReference>
<dbReference type="RefSeq" id="WP_193109882.1">
    <property type="nucleotide sequence ID" value="NZ_CP041406.1"/>
</dbReference>
<organism evidence="1 2">
    <name type="scientific">Sulfurimonas paralvinellae</name>
    <dbReference type="NCBI Taxonomy" id="317658"/>
    <lineage>
        <taxon>Bacteria</taxon>
        <taxon>Pseudomonadati</taxon>
        <taxon>Campylobacterota</taxon>
        <taxon>Epsilonproteobacteria</taxon>
        <taxon>Campylobacterales</taxon>
        <taxon>Sulfurimonadaceae</taxon>
        <taxon>Sulfurimonas</taxon>
    </lineage>
</organism>
<sequence length="238" mass="27743">MSNLNKMIKIKDNEYDFSSIAELLLNNSILKIAEESFYITEIEFYFYSNNHSNCSIHKSEYQLFSNTWYVHTKGRGGLDITFGNKDKKEFGGILIRGIKSVTTNQYIDGPTNVLKHILKILDLERKELQPLLLGINTSIIKIIKNDNKDNFLFQGPRIGLVQEHNEYLVSPYRYIIDATTNHKFKEKSNVYCYSMKLNENQKSCIEDEFSYKLDTAKYIASLDKKNSRNKMIINFLES</sequence>
<dbReference type="EMBL" id="CP041406">
    <property type="protein sequence ID" value="QOP45888.1"/>
    <property type="molecule type" value="Genomic_DNA"/>
</dbReference>
<reference evidence="1 2" key="1">
    <citation type="submission" date="2019-07" db="EMBL/GenBank/DDBJ databases">
        <title>Sulfurimonas paralvinellae sp. nov., a novel mesophilic, hydrogen- and sulfur-oxidizing chemolithoautotroph within the Epsilonproteo- bacteria isolated from a deep-sea hydrothermal vent polychaete nest, reclassification of Thiomicrospira denitrificans as Sulfurimonas denitrificans comb. nov. and emended description of the genus Sulfurimonas.</title>
        <authorList>
            <person name="Wang S."/>
            <person name="Jiang L."/>
            <person name="Shao Z."/>
        </authorList>
    </citation>
    <scope>NUCLEOTIDE SEQUENCE [LARGE SCALE GENOMIC DNA]</scope>
    <source>
        <strain evidence="1 2">GO25</strain>
    </source>
</reference>
<proteinExistence type="predicted"/>
<accession>A0A7M1BAN3</accession>
<gene>
    <name evidence="1" type="ORF">FM071_06120</name>
</gene>
<name>A0A7M1BAN3_9BACT</name>
<dbReference type="AlphaFoldDB" id="A0A7M1BAN3"/>
<keyword evidence="2" id="KW-1185">Reference proteome</keyword>